<dbReference type="InterPro" id="IPR013922">
    <property type="entry name" value="Cyclin_PHO80-like"/>
</dbReference>
<evidence type="ECO:0000313" key="3">
    <source>
        <dbReference type="Proteomes" id="UP001370758"/>
    </source>
</evidence>
<dbReference type="PANTHER" id="PTHR15615:SF117">
    <property type="entry name" value="PHO85 CYCLIN PHO80"/>
    <property type="match status" value="1"/>
</dbReference>
<protein>
    <recommendedName>
        <fullName evidence="4">Cyclin-domain-containing protein</fullName>
    </recommendedName>
</protein>
<dbReference type="EMBL" id="JAVHJL010000008">
    <property type="protein sequence ID" value="KAK6498540.1"/>
    <property type="molecule type" value="Genomic_DNA"/>
</dbReference>
<dbReference type="GO" id="GO:0005634">
    <property type="term" value="C:nucleus"/>
    <property type="evidence" value="ECO:0007669"/>
    <property type="project" value="TreeGrafter"/>
</dbReference>
<feature type="compositionally biased region" description="Low complexity" evidence="1">
    <location>
        <begin position="101"/>
        <end position="117"/>
    </location>
</feature>
<dbReference type="CDD" id="cd20558">
    <property type="entry name" value="CYCLIN_ScPCL7-like"/>
    <property type="match status" value="1"/>
</dbReference>
<evidence type="ECO:0000313" key="2">
    <source>
        <dbReference type="EMBL" id="KAK6498540.1"/>
    </source>
</evidence>
<feature type="compositionally biased region" description="Low complexity" evidence="1">
    <location>
        <begin position="383"/>
        <end position="395"/>
    </location>
</feature>
<sequence length="435" mass="46408">MSTVMSPSLSPFSTSSSPPPSPQQVRIPQSQHMSPRPHRSASGRSHPSVSGQLSPSVAPMGPPPAPSPSTSVSNPGASAITSPRLKRPLSSETLNSNPMISATSATSATSPQSGSASDVRSSPRPLRRAGQSTQSSKSSPRVGQSPLLRRAAESSIRTPQTQAQNTSSSSNPNETSLDPLTLGSPSKRVKPMQPAKKLVPRDYQLCAMNDLVILISDMLNQLVSLNDGIPLTQGGLTRFHSRAPPTITITDYLHRIALHTTLEPSTLLSMVYYIDLLSNHYPAFTISSLTVHRFLITAATVSSKGLCDSFCTNTFYARVGGISLRELNVLELEFLNRVGWRIVPQAEVLREYYMSLVRRMGDSWGLEDGPESEGSADELLDESSSGFGSNNISGSEASRESPILQSRTPMQPQDTTNTGTDAPGEPIGSSAKEAG</sequence>
<proteinExistence type="predicted"/>
<accession>A0AAV9VXD1</accession>
<dbReference type="Pfam" id="PF08613">
    <property type="entry name" value="Cyclin"/>
    <property type="match status" value="1"/>
</dbReference>
<dbReference type="PANTHER" id="PTHR15615">
    <property type="match status" value="1"/>
</dbReference>
<gene>
    <name evidence="2" type="ORF">TWF481_011128</name>
</gene>
<feature type="region of interest" description="Disordered" evidence="1">
    <location>
        <begin position="366"/>
        <end position="435"/>
    </location>
</feature>
<feature type="compositionally biased region" description="Acidic residues" evidence="1">
    <location>
        <begin position="368"/>
        <end position="381"/>
    </location>
</feature>
<keyword evidence="3" id="KW-1185">Reference proteome</keyword>
<dbReference type="AlphaFoldDB" id="A0AAV9VXD1"/>
<evidence type="ECO:0008006" key="4">
    <source>
        <dbReference type="Google" id="ProtNLM"/>
    </source>
</evidence>
<feature type="compositionally biased region" description="Low complexity" evidence="1">
    <location>
        <begin position="1"/>
        <end position="16"/>
    </location>
</feature>
<feature type="compositionally biased region" description="Low complexity" evidence="1">
    <location>
        <begin position="158"/>
        <end position="176"/>
    </location>
</feature>
<name>A0AAV9VXD1_9PEZI</name>
<feature type="compositionally biased region" description="Polar residues" evidence="1">
    <location>
        <begin position="403"/>
        <end position="420"/>
    </location>
</feature>
<evidence type="ECO:0000256" key="1">
    <source>
        <dbReference type="SAM" id="MobiDB-lite"/>
    </source>
</evidence>
<dbReference type="GO" id="GO:0000307">
    <property type="term" value="C:cyclin-dependent protein kinase holoenzyme complex"/>
    <property type="evidence" value="ECO:0007669"/>
    <property type="project" value="TreeGrafter"/>
</dbReference>
<organism evidence="2 3">
    <name type="scientific">Arthrobotrys musiformis</name>
    <dbReference type="NCBI Taxonomy" id="47236"/>
    <lineage>
        <taxon>Eukaryota</taxon>
        <taxon>Fungi</taxon>
        <taxon>Dikarya</taxon>
        <taxon>Ascomycota</taxon>
        <taxon>Pezizomycotina</taxon>
        <taxon>Orbiliomycetes</taxon>
        <taxon>Orbiliales</taxon>
        <taxon>Orbiliaceae</taxon>
        <taxon>Arthrobotrys</taxon>
    </lineage>
</organism>
<dbReference type="InterPro" id="IPR036915">
    <property type="entry name" value="Cyclin-like_sf"/>
</dbReference>
<feature type="compositionally biased region" description="Polar residues" evidence="1">
    <location>
        <begin position="90"/>
        <end position="100"/>
    </location>
</feature>
<feature type="region of interest" description="Disordered" evidence="1">
    <location>
        <begin position="1"/>
        <end position="195"/>
    </location>
</feature>
<dbReference type="SUPFAM" id="SSF47954">
    <property type="entry name" value="Cyclin-like"/>
    <property type="match status" value="1"/>
</dbReference>
<feature type="compositionally biased region" description="Polar residues" evidence="1">
    <location>
        <begin position="130"/>
        <end position="142"/>
    </location>
</feature>
<reference evidence="2 3" key="1">
    <citation type="submission" date="2023-08" db="EMBL/GenBank/DDBJ databases">
        <authorList>
            <person name="Palmer J.M."/>
        </authorList>
    </citation>
    <scope>NUCLEOTIDE SEQUENCE [LARGE SCALE GENOMIC DNA]</scope>
    <source>
        <strain evidence="2 3">TWF481</strain>
    </source>
</reference>
<dbReference type="Proteomes" id="UP001370758">
    <property type="component" value="Unassembled WGS sequence"/>
</dbReference>
<comment type="caution">
    <text evidence="2">The sequence shown here is derived from an EMBL/GenBank/DDBJ whole genome shotgun (WGS) entry which is preliminary data.</text>
</comment>
<dbReference type="Gene3D" id="1.10.472.10">
    <property type="entry name" value="Cyclin-like"/>
    <property type="match status" value="1"/>
</dbReference>
<feature type="compositionally biased region" description="Polar residues" evidence="1">
    <location>
        <begin position="42"/>
        <end position="53"/>
    </location>
</feature>
<dbReference type="GO" id="GO:0019901">
    <property type="term" value="F:protein kinase binding"/>
    <property type="evidence" value="ECO:0007669"/>
    <property type="project" value="InterPro"/>
</dbReference>
<dbReference type="GO" id="GO:0016538">
    <property type="term" value="F:cyclin-dependent protein serine/threonine kinase regulator activity"/>
    <property type="evidence" value="ECO:0007669"/>
    <property type="project" value="TreeGrafter"/>
</dbReference>